<evidence type="ECO:0000259" key="1">
    <source>
        <dbReference type="Pfam" id="PF05713"/>
    </source>
</evidence>
<name>A0A087CQ41_BIFRU</name>
<dbReference type="STRING" id="78346.BRUM_1756"/>
<comment type="caution">
    <text evidence="2">The sequence shown here is derived from an EMBL/GenBank/DDBJ whole genome shotgun (WGS) entry which is preliminary data.</text>
</comment>
<evidence type="ECO:0000313" key="3">
    <source>
        <dbReference type="Proteomes" id="UP000029078"/>
    </source>
</evidence>
<organism evidence="2 3">
    <name type="scientific">Bifidobacterium ruminantium</name>
    <dbReference type="NCBI Taxonomy" id="78346"/>
    <lineage>
        <taxon>Bacteria</taxon>
        <taxon>Bacillati</taxon>
        <taxon>Actinomycetota</taxon>
        <taxon>Actinomycetes</taxon>
        <taxon>Bifidobacteriales</taxon>
        <taxon>Bifidobacteriaceae</taxon>
        <taxon>Bifidobacterium</taxon>
    </lineage>
</organism>
<accession>A0A087CQ41</accession>
<keyword evidence="3" id="KW-1185">Reference proteome</keyword>
<proteinExistence type="predicted"/>
<evidence type="ECO:0000313" key="2">
    <source>
        <dbReference type="EMBL" id="KFI85391.1"/>
    </source>
</evidence>
<sequence>MSKAEGRTHCVEKIIRFTPDEWERVRKLHEELTRYALEHRSFASYARRMLSERRIHVTEIRPLTDPEPIAREIDRIGVNVNQIAHWANANERITPEQVAEIRASFDRIERLLGDLFADRRDAGKDA</sequence>
<dbReference type="eggNOG" id="ENOG5031Y2D">
    <property type="taxonomic scope" value="Bacteria"/>
</dbReference>
<feature type="domain" description="Bacterial mobilisation" evidence="1">
    <location>
        <begin position="71"/>
        <end position="112"/>
    </location>
</feature>
<protein>
    <submittedName>
        <fullName evidence="2">Bacterial mobilization protein</fullName>
    </submittedName>
</protein>
<reference evidence="2 3" key="1">
    <citation type="submission" date="2014-03" db="EMBL/GenBank/DDBJ databases">
        <title>Genomics of Bifidobacteria.</title>
        <authorList>
            <person name="Ventura M."/>
            <person name="Milani C."/>
            <person name="Lugli G.A."/>
        </authorList>
    </citation>
    <scope>NUCLEOTIDE SEQUENCE [LARGE SCALE GENOMIC DNA]</scope>
    <source>
        <strain evidence="2 3">LMG 21811</strain>
    </source>
</reference>
<dbReference type="Pfam" id="PF05713">
    <property type="entry name" value="MobC"/>
    <property type="match status" value="1"/>
</dbReference>
<dbReference type="EMBL" id="JGZL01000016">
    <property type="protein sequence ID" value="KFI85391.1"/>
    <property type="molecule type" value="Genomic_DNA"/>
</dbReference>
<dbReference type="Proteomes" id="UP000029078">
    <property type="component" value="Unassembled WGS sequence"/>
</dbReference>
<dbReference type="AlphaFoldDB" id="A0A087CQ41"/>
<dbReference type="InterPro" id="IPR008687">
    <property type="entry name" value="MobC"/>
</dbReference>
<dbReference type="RefSeq" id="WP_026646698.1">
    <property type="nucleotide sequence ID" value="NZ_JGZL01000016.1"/>
</dbReference>
<gene>
    <name evidence="2" type="ORF">BRUM_1756</name>
</gene>